<protein>
    <recommendedName>
        <fullName evidence="5 9">Riboflavin synthase</fullName>
        <ecNumber evidence="4 9">2.5.1.9</ecNumber>
    </recommendedName>
</protein>
<dbReference type="Proteomes" id="UP000279799">
    <property type="component" value="Chromosome"/>
</dbReference>
<dbReference type="InterPro" id="IPR026017">
    <property type="entry name" value="Lumazine-bd_dom"/>
</dbReference>
<feature type="repeat" description="Lumazine-binding" evidence="10">
    <location>
        <begin position="1"/>
        <end position="97"/>
    </location>
</feature>
<feature type="domain" description="Lumazine-binding" evidence="11">
    <location>
        <begin position="98"/>
        <end position="195"/>
    </location>
</feature>
<reference evidence="12 13" key="1">
    <citation type="submission" date="2018-12" db="EMBL/GenBank/DDBJ databases">
        <authorList>
            <consortium name="Pathogen Informatics"/>
        </authorList>
    </citation>
    <scope>NUCLEOTIDE SEQUENCE [LARGE SCALE GENOMIC DNA]</scope>
    <source>
        <strain evidence="12 13">NCTC12871</strain>
    </source>
</reference>
<evidence type="ECO:0000256" key="3">
    <source>
        <dbReference type="ARBA" id="ARBA00004887"/>
    </source>
</evidence>
<dbReference type="NCBIfam" id="NF006767">
    <property type="entry name" value="PRK09289.1"/>
    <property type="match status" value="1"/>
</dbReference>
<dbReference type="PANTHER" id="PTHR21098:SF0">
    <property type="entry name" value="RIBOFLAVIN SYNTHASE"/>
    <property type="match status" value="1"/>
</dbReference>
<dbReference type="CDD" id="cd00402">
    <property type="entry name" value="Riboflavin_synthase_like"/>
    <property type="match status" value="1"/>
</dbReference>
<evidence type="ECO:0000256" key="6">
    <source>
        <dbReference type="ARBA" id="ARBA00022619"/>
    </source>
</evidence>
<comment type="function">
    <text evidence="2">Catalyzes the dismutation of two molecules of 6,7-dimethyl-8-ribityllumazine, resulting in the formation of riboflavin and 5-amino-6-(D-ribitylamino)uracil.</text>
</comment>
<dbReference type="PANTHER" id="PTHR21098">
    <property type="entry name" value="RIBOFLAVIN SYNTHASE ALPHA CHAIN"/>
    <property type="match status" value="1"/>
</dbReference>
<dbReference type="NCBIfam" id="TIGR00187">
    <property type="entry name" value="ribE"/>
    <property type="match status" value="1"/>
</dbReference>
<keyword evidence="13" id="KW-1185">Reference proteome</keyword>
<dbReference type="EC" id="2.5.1.9" evidence="4 9"/>
<dbReference type="FunFam" id="2.40.30.20:FF:000003">
    <property type="entry name" value="Riboflavin synthase, alpha subunit"/>
    <property type="match status" value="1"/>
</dbReference>
<evidence type="ECO:0000256" key="4">
    <source>
        <dbReference type="ARBA" id="ARBA00012827"/>
    </source>
</evidence>
<dbReference type="OrthoDB" id="9788537at2"/>
<dbReference type="PROSITE" id="PS51177">
    <property type="entry name" value="LUMAZINE_BIND"/>
    <property type="match status" value="2"/>
</dbReference>
<evidence type="ECO:0000256" key="5">
    <source>
        <dbReference type="ARBA" id="ARBA00013950"/>
    </source>
</evidence>
<dbReference type="AlphaFoldDB" id="A0A448TVP0"/>
<comment type="pathway">
    <text evidence="3">Cofactor biosynthesis; riboflavin biosynthesis; riboflavin from 2-hydroxy-3-oxobutyl phosphate and 5-amino-6-(D-ribitylamino)uracil: step 2/2.</text>
</comment>
<accession>A0A448TVP0</accession>
<keyword evidence="8" id="KW-0677">Repeat</keyword>
<evidence type="ECO:0000259" key="11">
    <source>
        <dbReference type="PROSITE" id="PS51177"/>
    </source>
</evidence>
<gene>
    <name evidence="12" type="primary">ribE</name>
    <name evidence="12" type="ORF">NCTC12871_01496</name>
</gene>
<dbReference type="InterPro" id="IPR001783">
    <property type="entry name" value="Lumazine-bd"/>
</dbReference>
<evidence type="ECO:0000256" key="9">
    <source>
        <dbReference type="NCBIfam" id="TIGR00187"/>
    </source>
</evidence>
<dbReference type="InterPro" id="IPR023366">
    <property type="entry name" value="ATP_synth_asu-like_sf"/>
</dbReference>
<dbReference type="NCBIfam" id="NF009566">
    <property type="entry name" value="PRK13020.1"/>
    <property type="match status" value="1"/>
</dbReference>
<organism evidence="12 13">
    <name type="scientific">Actinobacillus delphinicola</name>
    <dbReference type="NCBI Taxonomy" id="51161"/>
    <lineage>
        <taxon>Bacteria</taxon>
        <taxon>Pseudomonadati</taxon>
        <taxon>Pseudomonadota</taxon>
        <taxon>Gammaproteobacteria</taxon>
        <taxon>Pasteurellales</taxon>
        <taxon>Pasteurellaceae</taxon>
        <taxon>Actinobacillus</taxon>
    </lineage>
</organism>
<keyword evidence="7 12" id="KW-0808">Transferase</keyword>
<evidence type="ECO:0000256" key="2">
    <source>
        <dbReference type="ARBA" id="ARBA00002803"/>
    </source>
</evidence>
<evidence type="ECO:0000256" key="1">
    <source>
        <dbReference type="ARBA" id="ARBA00000968"/>
    </source>
</evidence>
<dbReference type="Pfam" id="PF00677">
    <property type="entry name" value="Lum_binding"/>
    <property type="match status" value="2"/>
</dbReference>
<dbReference type="RefSeq" id="WP_126600369.1">
    <property type="nucleotide sequence ID" value="NZ_LR134510.1"/>
</dbReference>
<dbReference type="GO" id="GO:0004746">
    <property type="term" value="F:riboflavin synthase activity"/>
    <property type="evidence" value="ECO:0007669"/>
    <property type="project" value="UniProtKB-UniRule"/>
</dbReference>
<feature type="domain" description="Lumazine-binding" evidence="11">
    <location>
        <begin position="1"/>
        <end position="97"/>
    </location>
</feature>
<sequence length="204" mass="22417">MFTGIVQGIAPIVAIDEKVNFRTHTIKMPPSLLKDLQLGASVANNGVCLTVTKIDGDLVSFDLMQETLKLTNLSQVNVGDSVNIERAMQMGTEIGGHILSGHVYCMAKVINIIPSENNVQIWFEMPNNGAIKYILHKGFIAIDGISLTIGEVKGNTFCVNLIPETLQRTMISKRPIGSLVNIEIDPQTQAIVDTVERYLKNRQI</sequence>
<dbReference type="KEGG" id="adp:NCTC12871_01496"/>
<proteinExistence type="predicted"/>
<feature type="repeat" description="Lumazine-binding" evidence="10">
    <location>
        <begin position="98"/>
        <end position="195"/>
    </location>
</feature>
<name>A0A448TVP0_9PAST</name>
<dbReference type="EMBL" id="LR134510">
    <property type="protein sequence ID" value="VEJ09997.1"/>
    <property type="molecule type" value="Genomic_DNA"/>
</dbReference>
<dbReference type="SUPFAM" id="SSF63380">
    <property type="entry name" value="Riboflavin synthase domain-like"/>
    <property type="match status" value="2"/>
</dbReference>
<dbReference type="GO" id="GO:0005829">
    <property type="term" value="C:cytosol"/>
    <property type="evidence" value="ECO:0007669"/>
    <property type="project" value="TreeGrafter"/>
</dbReference>
<evidence type="ECO:0000313" key="13">
    <source>
        <dbReference type="Proteomes" id="UP000279799"/>
    </source>
</evidence>
<dbReference type="Gene3D" id="2.40.30.20">
    <property type="match status" value="2"/>
</dbReference>
<dbReference type="PIRSF" id="PIRSF000498">
    <property type="entry name" value="Riboflavin_syn_A"/>
    <property type="match status" value="1"/>
</dbReference>
<comment type="catalytic activity">
    <reaction evidence="1">
        <text>2 6,7-dimethyl-8-(1-D-ribityl)lumazine + H(+) = 5-amino-6-(D-ribitylamino)uracil + riboflavin</text>
        <dbReference type="Rhea" id="RHEA:20772"/>
        <dbReference type="ChEBI" id="CHEBI:15378"/>
        <dbReference type="ChEBI" id="CHEBI:15934"/>
        <dbReference type="ChEBI" id="CHEBI:57986"/>
        <dbReference type="ChEBI" id="CHEBI:58201"/>
        <dbReference type="EC" id="2.5.1.9"/>
    </reaction>
</comment>
<dbReference type="GO" id="GO:0009231">
    <property type="term" value="P:riboflavin biosynthetic process"/>
    <property type="evidence" value="ECO:0007669"/>
    <property type="project" value="UniProtKB-KW"/>
</dbReference>
<dbReference type="InterPro" id="IPR017938">
    <property type="entry name" value="Riboflavin_synthase-like_b-brl"/>
</dbReference>
<evidence type="ECO:0000256" key="10">
    <source>
        <dbReference type="PROSITE-ProRule" id="PRU00524"/>
    </source>
</evidence>
<keyword evidence="6" id="KW-0686">Riboflavin biosynthesis</keyword>
<evidence type="ECO:0000313" key="12">
    <source>
        <dbReference type="EMBL" id="VEJ09997.1"/>
    </source>
</evidence>
<evidence type="ECO:0000256" key="7">
    <source>
        <dbReference type="ARBA" id="ARBA00022679"/>
    </source>
</evidence>
<evidence type="ECO:0000256" key="8">
    <source>
        <dbReference type="ARBA" id="ARBA00022737"/>
    </source>
</evidence>